<feature type="compositionally biased region" description="Basic and acidic residues" evidence="1">
    <location>
        <begin position="440"/>
        <end position="449"/>
    </location>
</feature>
<proteinExistence type="predicted"/>
<dbReference type="EMBL" id="CALTRL010005763">
    <property type="protein sequence ID" value="CAH7685978.1"/>
    <property type="molecule type" value="Genomic_DNA"/>
</dbReference>
<dbReference type="PANTHER" id="PTHR22929">
    <property type="entry name" value="RNA POLYMERASE III TRANSCRIPTION INITIATION FACTOR B"/>
    <property type="match status" value="1"/>
</dbReference>
<feature type="region of interest" description="Disordered" evidence="1">
    <location>
        <begin position="548"/>
        <end position="577"/>
    </location>
</feature>
<accession>A0AAV0BI43</accession>
<organism evidence="4 5">
    <name type="scientific">Phakopsora pachyrhizi</name>
    <name type="common">Asian soybean rust disease fungus</name>
    <dbReference type="NCBI Taxonomy" id="170000"/>
    <lineage>
        <taxon>Eukaryota</taxon>
        <taxon>Fungi</taxon>
        <taxon>Dikarya</taxon>
        <taxon>Basidiomycota</taxon>
        <taxon>Pucciniomycotina</taxon>
        <taxon>Pucciniomycetes</taxon>
        <taxon>Pucciniales</taxon>
        <taxon>Phakopsoraceae</taxon>
        <taxon>Phakopsora</taxon>
    </lineage>
</organism>
<dbReference type="CDD" id="cd00167">
    <property type="entry name" value="SANT"/>
    <property type="match status" value="1"/>
</dbReference>
<dbReference type="GO" id="GO:0000126">
    <property type="term" value="C:transcription factor TFIIIB complex"/>
    <property type="evidence" value="ECO:0007669"/>
    <property type="project" value="TreeGrafter"/>
</dbReference>
<feature type="compositionally biased region" description="Basic and acidic residues" evidence="1">
    <location>
        <begin position="750"/>
        <end position="771"/>
    </location>
</feature>
<dbReference type="InterPro" id="IPR017930">
    <property type="entry name" value="Myb_dom"/>
</dbReference>
<feature type="compositionally biased region" description="Polar residues" evidence="1">
    <location>
        <begin position="493"/>
        <end position="506"/>
    </location>
</feature>
<feature type="compositionally biased region" description="Polar residues" evidence="1">
    <location>
        <begin position="23"/>
        <end position="41"/>
    </location>
</feature>
<name>A0AAV0BI43_PHAPC</name>
<feature type="region of interest" description="Disordered" evidence="1">
    <location>
        <begin position="440"/>
        <end position="526"/>
    </location>
</feature>
<dbReference type="InterPro" id="IPR039467">
    <property type="entry name" value="TFIIIB_B''_Myb"/>
</dbReference>
<dbReference type="Pfam" id="PF15963">
    <property type="entry name" value="Myb_DNA-bind_7"/>
    <property type="match status" value="1"/>
</dbReference>
<dbReference type="GO" id="GO:0001156">
    <property type="term" value="F:TFIIIC-class transcription factor complex binding"/>
    <property type="evidence" value="ECO:0007669"/>
    <property type="project" value="TreeGrafter"/>
</dbReference>
<keyword evidence="5" id="KW-1185">Reference proteome</keyword>
<dbReference type="SUPFAM" id="SSF46689">
    <property type="entry name" value="Homeodomain-like"/>
    <property type="match status" value="1"/>
</dbReference>
<feature type="region of interest" description="Disordered" evidence="1">
    <location>
        <begin position="743"/>
        <end position="792"/>
    </location>
</feature>
<dbReference type="Gene3D" id="1.10.10.60">
    <property type="entry name" value="Homeodomain-like"/>
    <property type="match status" value="1"/>
</dbReference>
<dbReference type="Proteomes" id="UP001153365">
    <property type="component" value="Unassembled WGS sequence"/>
</dbReference>
<feature type="region of interest" description="Disordered" evidence="1">
    <location>
        <begin position="336"/>
        <end position="390"/>
    </location>
</feature>
<evidence type="ECO:0000313" key="4">
    <source>
        <dbReference type="EMBL" id="CAH7685978.1"/>
    </source>
</evidence>
<dbReference type="SMART" id="SM00717">
    <property type="entry name" value="SANT"/>
    <property type="match status" value="1"/>
</dbReference>
<dbReference type="InterPro" id="IPR001005">
    <property type="entry name" value="SANT/Myb"/>
</dbReference>
<dbReference type="GO" id="GO:0070898">
    <property type="term" value="P:RNA polymerase III preinitiation complex assembly"/>
    <property type="evidence" value="ECO:0007669"/>
    <property type="project" value="TreeGrafter"/>
</dbReference>
<evidence type="ECO:0000256" key="1">
    <source>
        <dbReference type="SAM" id="MobiDB-lite"/>
    </source>
</evidence>
<dbReference type="PROSITE" id="PS51294">
    <property type="entry name" value="HTH_MYB"/>
    <property type="match status" value="1"/>
</dbReference>
<evidence type="ECO:0000259" key="3">
    <source>
        <dbReference type="PROSITE" id="PS51294"/>
    </source>
</evidence>
<evidence type="ECO:0000313" key="5">
    <source>
        <dbReference type="Proteomes" id="UP001153365"/>
    </source>
</evidence>
<reference evidence="4" key="1">
    <citation type="submission" date="2022-06" db="EMBL/GenBank/DDBJ databases">
        <authorList>
            <consortium name="SYNGENTA / RWTH Aachen University"/>
        </authorList>
    </citation>
    <scope>NUCLEOTIDE SEQUENCE</scope>
</reference>
<gene>
    <name evidence="4" type="ORF">PPACK8108_LOCUS20570</name>
</gene>
<evidence type="ECO:0000259" key="2">
    <source>
        <dbReference type="PROSITE" id="PS50090"/>
    </source>
</evidence>
<feature type="compositionally biased region" description="Basic residues" evidence="1">
    <location>
        <begin position="368"/>
        <end position="378"/>
    </location>
</feature>
<comment type="caution">
    <text evidence="4">The sequence shown here is derived from an EMBL/GenBank/DDBJ whole genome shotgun (WGS) entry which is preliminary data.</text>
</comment>
<feature type="compositionally biased region" description="Basic and acidic residues" evidence="1">
    <location>
        <begin position="348"/>
        <end position="358"/>
    </location>
</feature>
<dbReference type="PANTHER" id="PTHR22929:SF0">
    <property type="entry name" value="TRANSCRIPTION FACTOR TFIIIB COMPONENT B'' HOMOLOG"/>
    <property type="match status" value="1"/>
</dbReference>
<feature type="domain" description="Myb-like" evidence="2">
    <location>
        <begin position="635"/>
        <end position="681"/>
    </location>
</feature>
<feature type="compositionally biased region" description="Acidic residues" evidence="1">
    <location>
        <begin position="567"/>
        <end position="577"/>
    </location>
</feature>
<feature type="domain" description="HTH myb-type" evidence="3">
    <location>
        <begin position="635"/>
        <end position="689"/>
    </location>
</feature>
<dbReference type="AlphaFoldDB" id="A0AAV0BI43"/>
<protein>
    <submittedName>
        <fullName evidence="4">Expressed protein</fullName>
    </submittedName>
</protein>
<sequence length="792" mass="87562">MSRKGSRFFRPVARGGGIRKPAATSSDILKSQNSSSLTCNDPSAKGPALQLIPQDLLIAQSAYLDQGSGTKASPSPSLVQHPSVISNVENQPTTASPTTPLPHSVADSILASKPLFYPESPPSAVANVSRELSITRPLFEKDCNESNTCVQGKDSILPDQGDSQISKPSAAEKMKMKAKAAKAARLFEKSKNSSAGKRSVSVASSLPVSDYESSIASRELLASAELPQDTNLPASADLSLTDGARILSNTKILASNHLEVSVVLEAATLNARALTTRNDILLENPALTGLPQENELRNTTKKYILDGEPSTKISPRLECQKRKRICKKKKNPVECETGTDTSCTNEKLPAKRAKDSTGKKTCASKLKNPSKARKKAPGPRKIGNSLASIDESLERDKEIYESETGLNPGETTMRDLCLPERSRGISSEVLEQRTKLVVERREREKRERFATLQAKKMRNSRPLARSTDSRADEPAHASNNVSFQESRDEENVDSSAVSTETGTQAEPTAVEQTEEDKANHSDSEDNMEDLEEVIFEEFSSLKKRVSNAEASKTAKEPSKSSQQIHNEDEDEDFEEQEYVSEATQYAPQLRVVNGQLVLDQDSLEVNRQDPTNRLEEMEIVEESDSTRLVNSHTWGRATRGERWTPDETSLFYDAVRLFGSDFEMISQLFPSRNRRQIRLKWIKEEKRSPALITDALLGKKTLNGGEIVPDIPELDPDGTGSEIMPAQLNSFEDYAKMVGIDCSKPIPIDPMDKWREKERSQYEDQQNRDEPIVLTQEDQDEGEYAFSDGEIS</sequence>
<feature type="region of interest" description="Disordered" evidence="1">
    <location>
        <begin position="1"/>
        <end position="44"/>
    </location>
</feature>
<dbReference type="PROSITE" id="PS50090">
    <property type="entry name" value="MYB_LIKE"/>
    <property type="match status" value="1"/>
</dbReference>
<dbReference type="InterPro" id="IPR009057">
    <property type="entry name" value="Homeodomain-like_sf"/>
</dbReference>